<accession>A0ABX4GJP9</accession>
<feature type="modified residue" description="4-aspartylphosphate" evidence="3">
    <location>
        <position position="63"/>
    </location>
</feature>
<dbReference type="SUPFAM" id="SSF46894">
    <property type="entry name" value="C-terminal effector domain of the bipartite response regulators"/>
    <property type="match status" value="1"/>
</dbReference>
<keyword evidence="2" id="KW-0238">DNA-binding</keyword>
<dbReference type="CDD" id="cd06170">
    <property type="entry name" value="LuxR_C_like"/>
    <property type="match status" value="1"/>
</dbReference>
<dbReference type="InterPro" id="IPR058245">
    <property type="entry name" value="NreC/VraR/RcsB-like_REC"/>
</dbReference>
<reference evidence="6 7" key="1">
    <citation type="submission" date="2017-08" db="EMBL/GenBank/DDBJ databases">
        <title>Genomic and metabolic characterisation of spoilage-associated Pseudomonas species.</title>
        <authorList>
            <person name="Stanborough T."/>
            <person name="Fegan N."/>
            <person name="Powell S.M."/>
            <person name="Singh T."/>
            <person name="Tamplin M.L."/>
            <person name="Chandry P.S."/>
        </authorList>
    </citation>
    <scope>NUCLEOTIDE SEQUENCE [LARGE SCALE GENOMIC DNA]</scope>
    <source>
        <strain evidence="6 7">L1814</strain>
    </source>
</reference>
<feature type="domain" description="HTH luxR-type" evidence="4">
    <location>
        <begin position="156"/>
        <end position="221"/>
    </location>
</feature>
<dbReference type="InterPro" id="IPR039420">
    <property type="entry name" value="WalR-like"/>
</dbReference>
<evidence type="ECO:0000313" key="6">
    <source>
        <dbReference type="EMBL" id="OZY53965.1"/>
    </source>
</evidence>
<name>A0ABX4GJP9_9PSED</name>
<dbReference type="SUPFAM" id="SSF52172">
    <property type="entry name" value="CheY-like"/>
    <property type="match status" value="1"/>
</dbReference>
<dbReference type="InterPro" id="IPR011006">
    <property type="entry name" value="CheY-like_superfamily"/>
</dbReference>
<dbReference type="InterPro" id="IPR016032">
    <property type="entry name" value="Sig_transdc_resp-reg_C-effctor"/>
</dbReference>
<evidence type="ECO:0000256" key="1">
    <source>
        <dbReference type="ARBA" id="ARBA00022553"/>
    </source>
</evidence>
<sequence length="224" mass="24422">MAIRSASVLSLIVADDHPVVVQGAMMALSGQLDASYSITGHAFGTDDLIEKLQRYPCQVLITDYSMPRGSQPDGLALISYIRRHFEPVKIIVMTMLNNPAALKALLGLGVVGLFDKHNDLSELVHAVRVVSKGKRYISPTFVKALDGQSSSTKHLPNGSLVTLSPKEIEVVRLFILGHSGRQIATRLSRSEKTISRQKRMAMNKLGLARDSALVEWAAGMGLKF</sequence>
<evidence type="ECO:0008006" key="8">
    <source>
        <dbReference type="Google" id="ProtNLM"/>
    </source>
</evidence>
<dbReference type="PROSITE" id="PS50043">
    <property type="entry name" value="HTH_LUXR_2"/>
    <property type="match status" value="1"/>
</dbReference>
<dbReference type="SMART" id="SM00421">
    <property type="entry name" value="HTH_LUXR"/>
    <property type="match status" value="1"/>
</dbReference>
<dbReference type="SMART" id="SM00448">
    <property type="entry name" value="REC"/>
    <property type="match status" value="1"/>
</dbReference>
<protein>
    <recommendedName>
        <fullName evidence="8">DNA-binding response regulator</fullName>
    </recommendedName>
</protein>
<keyword evidence="7" id="KW-1185">Reference proteome</keyword>
<keyword evidence="1 3" id="KW-0597">Phosphoprotein</keyword>
<dbReference type="CDD" id="cd17535">
    <property type="entry name" value="REC_NarL-like"/>
    <property type="match status" value="1"/>
</dbReference>
<evidence type="ECO:0000313" key="7">
    <source>
        <dbReference type="Proteomes" id="UP000216897"/>
    </source>
</evidence>
<dbReference type="InterPro" id="IPR036388">
    <property type="entry name" value="WH-like_DNA-bd_sf"/>
</dbReference>
<dbReference type="Pfam" id="PF00072">
    <property type="entry name" value="Response_reg"/>
    <property type="match status" value="1"/>
</dbReference>
<dbReference type="InterPro" id="IPR001789">
    <property type="entry name" value="Sig_transdc_resp-reg_receiver"/>
</dbReference>
<proteinExistence type="predicted"/>
<dbReference type="EMBL" id="NQKG01000018">
    <property type="protein sequence ID" value="OZY53965.1"/>
    <property type="molecule type" value="Genomic_DNA"/>
</dbReference>
<dbReference type="PRINTS" id="PR00038">
    <property type="entry name" value="HTHLUXR"/>
</dbReference>
<organism evidence="6 7">
    <name type="scientific">Pseudomonas lundensis</name>
    <dbReference type="NCBI Taxonomy" id="86185"/>
    <lineage>
        <taxon>Bacteria</taxon>
        <taxon>Pseudomonadati</taxon>
        <taxon>Pseudomonadota</taxon>
        <taxon>Gammaproteobacteria</taxon>
        <taxon>Pseudomonadales</taxon>
        <taxon>Pseudomonadaceae</taxon>
        <taxon>Pseudomonas</taxon>
    </lineage>
</organism>
<dbReference type="PROSITE" id="PS50110">
    <property type="entry name" value="RESPONSE_REGULATORY"/>
    <property type="match status" value="1"/>
</dbReference>
<evidence type="ECO:0000259" key="5">
    <source>
        <dbReference type="PROSITE" id="PS50110"/>
    </source>
</evidence>
<dbReference type="Pfam" id="PF00196">
    <property type="entry name" value="GerE"/>
    <property type="match status" value="1"/>
</dbReference>
<dbReference type="PANTHER" id="PTHR43214">
    <property type="entry name" value="TWO-COMPONENT RESPONSE REGULATOR"/>
    <property type="match status" value="1"/>
</dbReference>
<gene>
    <name evidence="6" type="ORF">CJF38_16955</name>
</gene>
<dbReference type="Proteomes" id="UP000216897">
    <property type="component" value="Unassembled WGS sequence"/>
</dbReference>
<dbReference type="Gene3D" id="3.40.50.2300">
    <property type="match status" value="1"/>
</dbReference>
<evidence type="ECO:0000256" key="2">
    <source>
        <dbReference type="ARBA" id="ARBA00023125"/>
    </source>
</evidence>
<dbReference type="InterPro" id="IPR000792">
    <property type="entry name" value="Tscrpt_reg_LuxR_C"/>
</dbReference>
<evidence type="ECO:0000259" key="4">
    <source>
        <dbReference type="PROSITE" id="PS50043"/>
    </source>
</evidence>
<dbReference type="PANTHER" id="PTHR43214:SF17">
    <property type="entry name" value="TRANSCRIPTIONAL REGULATORY PROTEIN RCSB"/>
    <property type="match status" value="1"/>
</dbReference>
<comment type="caution">
    <text evidence="6">The sequence shown here is derived from an EMBL/GenBank/DDBJ whole genome shotgun (WGS) entry which is preliminary data.</text>
</comment>
<evidence type="ECO:0000256" key="3">
    <source>
        <dbReference type="PROSITE-ProRule" id="PRU00169"/>
    </source>
</evidence>
<feature type="domain" description="Response regulatory" evidence="5">
    <location>
        <begin position="10"/>
        <end position="131"/>
    </location>
</feature>
<dbReference type="Gene3D" id="1.10.10.10">
    <property type="entry name" value="Winged helix-like DNA-binding domain superfamily/Winged helix DNA-binding domain"/>
    <property type="match status" value="1"/>
</dbReference>